<organism evidence="4 5">
    <name type="scientific">Neorhizobium phenanthreniclasticum</name>
    <dbReference type="NCBI Taxonomy" id="3157917"/>
    <lineage>
        <taxon>Bacteria</taxon>
        <taxon>Pseudomonadati</taxon>
        <taxon>Pseudomonadota</taxon>
        <taxon>Alphaproteobacteria</taxon>
        <taxon>Hyphomicrobiales</taxon>
        <taxon>Rhizobiaceae</taxon>
        <taxon>Rhizobium/Agrobacterium group</taxon>
        <taxon>Neorhizobium</taxon>
    </lineage>
</organism>
<dbReference type="SUPFAM" id="SSF47473">
    <property type="entry name" value="EF-hand"/>
    <property type="match status" value="1"/>
</dbReference>
<proteinExistence type="predicted"/>
<dbReference type="Pfam" id="PF13202">
    <property type="entry name" value="EF-hand_5"/>
    <property type="match status" value="4"/>
</dbReference>
<comment type="caution">
    <text evidence="4">The sequence shown here is derived from an EMBL/GenBank/DDBJ whole genome shotgun (WGS) entry which is preliminary data.</text>
</comment>
<name>A0ABV0LWE4_9HYPH</name>
<dbReference type="EMBL" id="JBEAAL010000001">
    <property type="protein sequence ID" value="MEQ1403928.1"/>
    <property type="molecule type" value="Genomic_DNA"/>
</dbReference>
<accession>A0ABV0LWE4</accession>
<keyword evidence="5" id="KW-1185">Reference proteome</keyword>
<evidence type="ECO:0000313" key="4">
    <source>
        <dbReference type="EMBL" id="MEQ1403928.1"/>
    </source>
</evidence>
<dbReference type="InterPro" id="IPR018247">
    <property type="entry name" value="EF_Hand_1_Ca_BS"/>
</dbReference>
<dbReference type="Gene3D" id="1.10.238.10">
    <property type="entry name" value="EF-hand"/>
    <property type="match status" value="2"/>
</dbReference>
<feature type="domain" description="EF-hand" evidence="3">
    <location>
        <begin position="43"/>
        <end position="78"/>
    </location>
</feature>
<reference evidence="4 5" key="1">
    <citation type="submission" date="2024-05" db="EMBL/GenBank/DDBJ databases">
        <title>Neorhizobium sp. Rsf11, a plant growth promoting and heavy metal resistant PAH-degrader.</title>
        <authorList>
            <person name="Golubev S.N."/>
            <person name="Muratova A.Y."/>
            <person name="Markelova M.I."/>
        </authorList>
    </citation>
    <scope>NUCLEOTIDE SEQUENCE [LARGE SCALE GENOMIC DNA]</scope>
    <source>
        <strain evidence="4 5">Rsf11</strain>
    </source>
</reference>
<protein>
    <recommendedName>
        <fullName evidence="3">EF-hand domain-containing protein</fullName>
    </recommendedName>
</protein>
<evidence type="ECO:0000313" key="5">
    <source>
        <dbReference type="Proteomes" id="UP001496627"/>
    </source>
</evidence>
<sequence>MTAKKIVLATLSAVLVAGAAIPALAAPGRDGPGRPGGPGRAMMQDVMFVRLLKNADTDKDGKISKDEVTAFQDKLFAQIDANKDGSLTRGEMLDYRQARMEEFRKNNPPPEQADNGDDQPQDRRDRMAERRDDRRDGDRQAWNHHGWGHHDRDRREARWDGPRHGGMMRGGFFRMVDEDNDGKVTKAEATTATDKLLVRMDTNKDGMISIDDLPDRPL</sequence>
<feature type="signal peptide" evidence="2">
    <location>
        <begin position="1"/>
        <end position="25"/>
    </location>
</feature>
<dbReference type="PROSITE" id="PS00018">
    <property type="entry name" value="EF_HAND_1"/>
    <property type="match status" value="3"/>
</dbReference>
<feature type="region of interest" description="Disordered" evidence="1">
    <location>
        <begin position="102"/>
        <end position="162"/>
    </location>
</feature>
<dbReference type="InterPro" id="IPR002048">
    <property type="entry name" value="EF_hand_dom"/>
</dbReference>
<gene>
    <name evidence="4" type="ORF">ABK249_03200</name>
</gene>
<feature type="compositionally biased region" description="Basic and acidic residues" evidence="1">
    <location>
        <begin position="120"/>
        <end position="141"/>
    </location>
</feature>
<feature type="chain" id="PRO_5046670700" description="EF-hand domain-containing protein" evidence="2">
    <location>
        <begin position="26"/>
        <end position="218"/>
    </location>
</feature>
<evidence type="ECO:0000259" key="3">
    <source>
        <dbReference type="PROSITE" id="PS50222"/>
    </source>
</evidence>
<dbReference type="Proteomes" id="UP001496627">
    <property type="component" value="Unassembled WGS sequence"/>
</dbReference>
<dbReference type="RefSeq" id="WP_348862208.1">
    <property type="nucleotide sequence ID" value="NZ_JBEAAL010000001.1"/>
</dbReference>
<keyword evidence="2" id="KW-0732">Signal</keyword>
<feature type="compositionally biased region" description="Basic and acidic residues" evidence="1">
    <location>
        <begin position="148"/>
        <end position="162"/>
    </location>
</feature>
<dbReference type="InterPro" id="IPR011992">
    <property type="entry name" value="EF-hand-dom_pair"/>
</dbReference>
<evidence type="ECO:0000256" key="1">
    <source>
        <dbReference type="SAM" id="MobiDB-lite"/>
    </source>
</evidence>
<dbReference type="PROSITE" id="PS50222">
    <property type="entry name" value="EF_HAND_2"/>
    <property type="match status" value="1"/>
</dbReference>
<evidence type="ECO:0000256" key="2">
    <source>
        <dbReference type="SAM" id="SignalP"/>
    </source>
</evidence>